<reference evidence="2" key="1">
    <citation type="submission" date="2012-09" db="EMBL/GenBank/DDBJ databases">
        <authorList>
            <person name="Martin A.A."/>
        </authorList>
    </citation>
    <scope>NUCLEOTIDE SEQUENCE</scope>
</reference>
<dbReference type="AlphaFoldDB" id="A0A0K0D6S4"/>
<dbReference type="WBParaSite" id="ACAC_0000576901-mRNA-1">
    <property type="protein sequence ID" value="ACAC_0000576901-mRNA-1"/>
    <property type="gene ID" value="ACAC_0000576901"/>
</dbReference>
<protein>
    <submittedName>
        <fullName evidence="3">Otopetrin-2</fullName>
    </submittedName>
</protein>
<keyword evidence="1" id="KW-0472">Membrane</keyword>
<sequence>LAASHKKKLKINSNEAPTGSSLIAAFHIVVSSAVMYWAVRSLATGDKSGIDAGFELVLASFALVVSLVLFAGLRCESRRVIAVYIAVQVRFLSPALENIDKSKFRDIFASYRSATFHHVLYFINVSHVQYTLFIHSNSTVGGNSLIYGLLKSTD</sequence>
<reference evidence="3" key="2">
    <citation type="submission" date="2017-02" db="UniProtKB">
        <authorList>
            <consortium name="WormBaseParasite"/>
        </authorList>
    </citation>
    <scope>IDENTIFICATION</scope>
</reference>
<keyword evidence="1" id="KW-1133">Transmembrane helix</keyword>
<proteinExistence type="predicted"/>
<keyword evidence="1" id="KW-0812">Transmembrane</keyword>
<organism evidence="2 3">
    <name type="scientific">Angiostrongylus cantonensis</name>
    <name type="common">Rat lungworm</name>
    <dbReference type="NCBI Taxonomy" id="6313"/>
    <lineage>
        <taxon>Eukaryota</taxon>
        <taxon>Metazoa</taxon>
        <taxon>Ecdysozoa</taxon>
        <taxon>Nematoda</taxon>
        <taxon>Chromadorea</taxon>
        <taxon>Rhabditida</taxon>
        <taxon>Rhabditina</taxon>
        <taxon>Rhabditomorpha</taxon>
        <taxon>Strongyloidea</taxon>
        <taxon>Metastrongylidae</taxon>
        <taxon>Angiostrongylus</taxon>
    </lineage>
</organism>
<dbReference type="Proteomes" id="UP000035642">
    <property type="component" value="Unassembled WGS sequence"/>
</dbReference>
<feature type="transmembrane region" description="Helical" evidence="1">
    <location>
        <begin position="21"/>
        <end position="40"/>
    </location>
</feature>
<evidence type="ECO:0000313" key="3">
    <source>
        <dbReference type="WBParaSite" id="ACAC_0000576901-mRNA-1"/>
    </source>
</evidence>
<accession>A0A0K0D6S4</accession>
<evidence type="ECO:0000313" key="2">
    <source>
        <dbReference type="Proteomes" id="UP000035642"/>
    </source>
</evidence>
<feature type="transmembrane region" description="Helical" evidence="1">
    <location>
        <begin position="52"/>
        <end position="73"/>
    </location>
</feature>
<evidence type="ECO:0000256" key="1">
    <source>
        <dbReference type="SAM" id="Phobius"/>
    </source>
</evidence>
<name>A0A0K0D6S4_ANGCA</name>
<keyword evidence="2" id="KW-1185">Reference proteome</keyword>